<dbReference type="Pfam" id="PF08642">
    <property type="entry name" value="Rxt3"/>
    <property type="match status" value="1"/>
</dbReference>
<dbReference type="AlphaFoldDB" id="A0A4P9XWS6"/>
<feature type="compositionally biased region" description="Low complexity" evidence="1">
    <location>
        <begin position="43"/>
        <end position="53"/>
    </location>
</feature>
<evidence type="ECO:0000313" key="3">
    <source>
        <dbReference type="Proteomes" id="UP000271241"/>
    </source>
</evidence>
<dbReference type="InterPro" id="IPR036609">
    <property type="entry name" value="LCCL_sf"/>
</dbReference>
<dbReference type="OrthoDB" id="3596986at2759"/>
<dbReference type="Proteomes" id="UP000271241">
    <property type="component" value="Unassembled WGS sequence"/>
</dbReference>
<evidence type="ECO:0000313" key="2">
    <source>
        <dbReference type="EMBL" id="RKP09890.1"/>
    </source>
</evidence>
<dbReference type="Gene3D" id="2.170.130.20">
    <property type="entry name" value="LCCL-like domain"/>
    <property type="match status" value="1"/>
</dbReference>
<proteinExistence type="predicted"/>
<evidence type="ECO:0000256" key="1">
    <source>
        <dbReference type="SAM" id="MobiDB-lite"/>
    </source>
</evidence>
<sequence>MDEPTAAARAADTAPVPEAVEESAKSAGEVPTAETPAPVSESNTGPAAGAATANAVAEAAPTATAAESTPDAAAAAANGAFVVVKNNPNLGLDQPPSREHLGKWCGRSMMAGFEEYVPGRLLCAMIGHEHARLAVRVPSAWLTYTNPSVRQRRLWGTDVYTDDSDVVAVIIHAGHYTPPSPHPLLQQQQWHMDTEAAPTEVSRPSRGILDQFPPYDLVVTLRVVPRLNRYTGTVRNYVRSRDWPHHDGASFVVESVERLPLGKAHGRGMGRKQRSRRVRAFCEARCSIMKA</sequence>
<protein>
    <submittedName>
        <fullName evidence="2">Histone deacetylation protein Rxt3-domain-containing protein</fullName>
    </submittedName>
</protein>
<feature type="region of interest" description="Disordered" evidence="1">
    <location>
        <begin position="1"/>
        <end position="53"/>
    </location>
</feature>
<organism evidence="2 3">
    <name type="scientific">Thamnocephalis sphaerospora</name>
    <dbReference type="NCBI Taxonomy" id="78915"/>
    <lineage>
        <taxon>Eukaryota</taxon>
        <taxon>Fungi</taxon>
        <taxon>Fungi incertae sedis</taxon>
        <taxon>Zoopagomycota</taxon>
        <taxon>Zoopagomycotina</taxon>
        <taxon>Zoopagomycetes</taxon>
        <taxon>Zoopagales</taxon>
        <taxon>Sigmoideomycetaceae</taxon>
        <taxon>Thamnocephalis</taxon>
    </lineage>
</organism>
<gene>
    <name evidence="2" type="ORF">THASP1DRAFT_28319</name>
</gene>
<dbReference type="EMBL" id="KZ992482">
    <property type="protein sequence ID" value="RKP09890.1"/>
    <property type="molecule type" value="Genomic_DNA"/>
</dbReference>
<accession>A0A4P9XWS6</accession>
<name>A0A4P9XWS6_9FUNG</name>
<keyword evidence="3" id="KW-1185">Reference proteome</keyword>
<dbReference type="InterPro" id="IPR013951">
    <property type="entry name" value="Rxt3"/>
</dbReference>
<feature type="compositionally biased region" description="Low complexity" evidence="1">
    <location>
        <begin position="1"/>
        <end position="18"/>
    </location>
</feature>
<reference evidence="3" key="1">
    <citation type="journal article" date="2018" name="Nat. Microbiol.">
        <title>Leveraging single-cell genomics to expand the fungal tree of life.</title>
        <authorList>
            <person name="Ahrendt S.R."/>
            <person name="Quandt C.A."/>
            <person name="Ciobanu D."/>
            <person name="Clum A."/>
            <person name="Salamov A."/>
            <person name="Andreopoulos B."/>
            <person name="Cheng J.F."/>
            <person name="Woyke T."/>
            <person name="Pelin A."/>
            <person name="Henrissat B."/>
            <person name="Reynolds N.K."/>
            <person name="Benny G.L."/>
            <person name="Smith M.E."/>
            <person name="James T.Y."/>
            <person name="Grigoriev I.V."/>
        </authorList>
    </citation>
    <scope>NUCLEOTIDE SEQUENCE [LARGE SCALE GENOMIC DNA]</scope>
    <source>
        <strain evidence="3">RSA 1356</strain>
    </source>
</reference>
<dbReference type="STRING" id="78915.A0A4P9XWS6"/>